<dbReference type="Proteomes" id="UP000007093">
    <property type="component" value="Chromosome"/>
</dbReference>
<dbReference type="AlphaFoldDB" id="G4Q3S4"/>
<dbReference type="KEGG" id="ain:Acin_0557"/>
<dbReference type="InParanoid" id="G4Q3S4"/>
<protein>
    <submittedName>
        <fullName evidence="1">Uncharacterized protein</fullName>
    </submittedName>
</protein>
<proteinExistence type="predicted"/>
<evidence type="ECO:0000313" key="2">
    <source>
        <dbReference type="Proteomes" id="UP000007093"/>
    </source>
</evidence>
<accession>G4Q3S4</accession>
<gene>
    <name evidence="1" type="ordered locus">Acin_0557</name>
</gene>
<evidence type="ECO:0000313" key="1">
    <source>
        <dbReference type="EMBL" id="AEQ21797.1"/>
    </source>
</evidence>
<name>G4Q3S4_ACIIR</name>
<reference evidence="1 2" key="1">
    <citation type="journal article" date="2011" name="J. Bacteriol.">
        <title>Complete genome sequence of Acidaminococcus intestini RYC-MR95, a Gram-negative bacterium from the phylum Firmicutes.</title>
        <authorList>
            <person name="D'Auria G."/>
            <person name="Galan J.C."/>
            <person name="Rodriguez-Alcayna M."/>
            <person name="Moya A."/>
            <person name="Baquero F."/>
            <person name="Latorre A."/>
        </authorList>
    </citation>
    <scope>NUCLEOTIDE SEQUENCE [LARGE SCALE GENOMIC DNA]</scope>
    <source>
        <strain evidence="1 2">RyC-MR95</strain>
    </source>
</reference>
<keyword evidence="2" id="KW-1185">Reference proteome</keyword>
<organism evidence="1 2">
    <name type="scientific">Acidaminococcus intestini (strain RyC-MR95)</name>
    <dbReference type="NCBI Taxonomy" id="568816"/>
    <lineage>
        <taxon>Bacteria</taxon>
        <taxon>Bacillati</taxon>
        <taxon>Bacillota</taxon>
        <taxon>Negativicutes</taxon>
        <taxon>Acidaminococcales</taxon>
        <taxon>Acidaminococcaceae</taxon>
        <taxon>Acidaminococcus</taxon>
    </lineage>
</organism>
<dbReference type="HOGENOM" id="CLU_3075709_0_0_9"/>
<sequence length="52" mass="5913">MGAPLQRTFAHQLPRRYTSGIAAVVGSGVPHKRSHLTRIDKRQMEERTEGKR</sequence>
<dbReference type="EMBL" id="CP003058">
    <property type="protein sequence ID" value="AEQ21797.1"/>
    <property type="molecule type" value="Genomic_DNA"/>
</dbReference>